<evidence type="ECO:0008006" key="3">
    <source>
        <dbReference type="Google" id="ProtNLM"/>
    </source>
</evidence>
<name>L2GWR8_VAVCU</name>
<evidence type="ECO:0000313" key="2">
    <source>
        <dbReference type="Proteomes" id="UP000011081"/>
    </source>
</evidence>
<keyword evidence="2" id="KW-1185">Reference proteome</keyword>
<proteinExistence type="predicted"/>
<dbReference type="Proteomes" id="UP000011081">
    <property type="component" value="Unassembled WGS sequence"/>
</dbReference>
<dbReference type="VEuPathDB" id="MicrosporidiaDB:VCUG_00758"/>
<accession>L2GWR8</accession>
<dbReference type="OMA" id="QEYLECC"/>
<dbReference type="AlphaFoldDB" id="L2GWR8"/>
<protein>
    <recommendedName>
        <fullName evidence="3">Cytoplasmic tRNA 2-thiolation protein 2</fullName>
    </recommendedName>
</protein>
<reference evidence="2" key="1">
    <citation type="submission" date="2011-03" db="EMBL/GenBank/DDBJ databases">
        <title>The genome sequence of Vavraia culicis strain floridensis.</title>
        <authorList>
            <consortium name="The Broad Institute Genome Sequencing Platform"/>
            <person name="Cuomo C."/>
            <person name="Becnel J."/>
            <person name="Sanscrainte N."/>
            <person name="Young S.K."/>
            <person name="Zeng Q."/>
            <person name="Gargeya S."/>
            <person name="Fitzgerald M."/>
            <person name="Haas B."/>
            <person name="Abouelleil A."/>
            <person name="Alvarado L."/>
            <person name="Arachchi H.M."/>
            <person name="Berlin A."/>
            <person name="Chapman S.B."/>
            <person name="Gearin G."/>
            <person name="Goldberg J."/>
            <person name="Griggs A."/>
            <person name="Gujja S."/>
            <person name="Hansen M."/>
            <person name="Heiman D."/>
            <person name="Howarth C."/>
            <person name="Larimer J."/>
            <person name="Lui A."/>
            <person name="MacDonald P.J.P."/>
            <person name="McCowen C."/>
            <person name="Montmayeur A."/>
            <person name="Murphy C."/>
            <person name="Neiman D."/>
            <person name="Pearson M."/>
            <person name="Priest M."/>
            <person name="Roberts A."/>
            <person name="Saif S."/>
            <person name="Shea T."/>
            <person name="Sisk P."/>
            <person name="Stolte C."/>
            <person name="Sykes S."/>
            <person name="Wortman J."/>
            <person name="Nusbaum C."/>
            <person name="Birren B."/>
        </authorList>
    </citation>
    <scope>NUCLEOTIDE SEQUENCE [LARGE SCALE GENOMIC DNA]</scope>
    <source>
        <strain evidence="2">floridensis</strain>
    </source>
</reference>
<gene>
    <name evidence="1" type="ORF">VCUG_00758</name>
</gene>
<sequence length="237" mass="27518">MFLNRAYRCISCKSKPNIKVKDNAYCNTCFTTTFLRKLKQNYRCVLNKPALIIHTGTMKSSVLVYALTKALYPYALKSIRVYSRNGSLVGYGKLEHFNHDIKTYQEYLECCHNISMSADEKVVLEEKSMDDIACDILYDILYANTHSLVEKGGLAVYKDDLMFVRPFASISDKEIAYFYFLYRSEIEVENVYVVEELKAKIRMFLCKISEANYSTVYNIIEMIRKYDAESKPINKEG</sequence>
<dbReference type="EMBL" id="GL877412">
    <property type="protein sequence ID" value="ELA47797.1"/>
    <property type="molecule type" value="Genomic_DNA"/>
</dbReference>
<dbReference type="InParanoid" id="L2GWR8"/>
<dbReference type="HOGENOM" id="CLU_1378942_0_0_1"/>
<organism evidence="1 2">
    <name type="scientific">Vavraia culicis (isolate floridensis)</name>
    <name type="common">Microsporidian parasite</name>
    <dbReference type="NCBI Taxonomy" id="948595"/>
    <lineage>
        <taxon>Eukaryota</taxon>
        <taxon>Fungi</taxon>
        <taxon>Fungi incertae sedis</taxon>
        <taxon>Microsporidia</taxon>
        <taxon>Pleistophoridae</taxon>
        <taxon>Vavraia</taxon>
    </lineage>
</organism>
<dbReference type="GeneID" id="19878643"/>
<dbReference type="OrthoDB" id="10319604at2759"/>
<dbReference type="RefSeq" id="XP_008073779.1">
    <property type="nucleotide sequence ID" value="XM_008075588.1"/>
</dbReference>
<evidence type="ECO:0000313" key="1">
    <source>
        <dbReference type="EMBL" id="ELA47797.1"/>
    </source>
</evidence>